<accession>U6LIK8</accession>
<dbReference type="Proteomes" id="UP000030750">
    <property type="component" value="Unassembled WGS sequence"/>
</dbReference>
<dbReference type="AlphaFoldDB" id="U6LIK8"/>
<gene>
    <name evidence="2" type="ORF">EBH_0023850</name>
</gene>
<evidence type="ECO:0000313" key="3">
    <source>
        <dbReference type="Proteomes" id="UP000030750"/>
    </source>
</evidence>
<reference evidence="2" key="1">
    <citation type="submission" date="2013-10" db="EMBL/GenBank/DDBJ databases">
        <title>Genomic analysis of the causative agents of coccidiosis in chickens.</title>
        <authorList>
            <person name="Reid A.J."/>
            <person name="Blake D."/>
            <person name="Billington K."/>
            <person name="Browne H."/>
            <person name="Dunn M."/>
            <person name="Hung S."/>
            <person name="Kawahara F."/>
            <person name="Miranda-Saavedra D."/>
            <person name="Mourier T."/>
            <person name="Nagra H."/>
            <person name="Otto T.D."/>
            <person name="Rawlings N."/>
            <person name="Sanchez A."/>
            <person name="Sanders M."/>
            <person name="Subramaniam C."/>
            <person name="Tay Y."/>
            <person name="Dear P."/>
            <person name="Doerig C."/>
            <person name="Gruber A."/>
            <person name="Parkinson J."/>
            <person name="Shirley M."/>
            <person name="Wan K.L."/>
            <person name="Berriman M."/>
            <person name="Tomley F."/>
            <person name="Pain A."/>
        </authorList>
    </citation>
    <scope>NUCLEOTIDE SEQUENCE [LARGE SCALE GENOMIC DNA]</scope>
    <source>
        <strain evidence="2">Houghton</strain>
    </source>
</reference>
<evidence type="ECO:0000313" key="2">
    <source>
        <dbReference type="EMBL" id="CDJ49073.1"/>
    </source>
</evidence>
<sequence length="215" mass="24001">MFVPLMLICYLITTPLGCLKVPRRVPLNRSRLLYVPERVPLNLFRLPYVPERVPLNLFRLPYVPERVPLNRLTNPYACRVLASICKFLAFYLGEENNFLVQGMAEELFAAHKEKQIVDVLEVKDEEVMVAALECMNSIPIGFITKETVGLLLQLLQRLPYPHAGSIALSPPPPLLSPFAAAAAVSFACCLLRLLSPLLSPSGTVSFPVSPLCRRC</sequence>
<reference evidence="2" key="2">
    <citation type="submission" date="2013-10" db="EMBL/GenBank/DDBJ databases">
        <authorList>
            <person name="Aslett M."/>
        </authorList>
    </citation>
    <scope>NUCLEOTIDE SEQUENCE [LARGE SCALE GENOMIC DNA]</scope>
    <source>
        <strain evidence="2">Houghton</strain>
    </source>
</reference>
<proteinExistence type="predicted"/>
<name>U6LIK8_9EIME</name>
<dbReference type="VEuPathDB" id="ToxoDB:EBH_0023850"/>
<organism evidence="2 3">
    <name type="scientific">Eimeria brunetti</name>
    <dbReference type="NCBI Taxonomy" id="51314"/>
    <lineage>
        <taxon>Eukaryota</taxon>
        <taxon>Sar</taxon>
        <taxon>Alveolata</taxon>
        <taxon>Apicomplexa</taxon>
        <taxon>Conoidasida</taxon>
        <taxon>Coccidia</taxon>
        <taxon>Eucoccidiorida</taxon>
        <taxon>Eimeriorina</taxon>
        <taxon>Eimeriidae</taxon>
        <taxon>Eimeria</taxon>
    </lineage>
</organism>
<dbReference type="EMBL" id="HG711450">
    <property type="protein sequence ID" value="CDJ49073.1"/>
    <property type="molecule type" value="Genomic_DNA"/>
</dbReference>
<keyword evidence="3" id="KW-1185">Reference proteome</keyword>
<dbReference type="OrthoDB" id="660555at2759"/>
<feature type="signal peptide" evidence="1">
    <location>
        <begin position="1"/>
        <end position="18"/>
    </location>
</feature>
<keyword evidence="1" id="KW-0732">Signal</keyword>
<evidence type="ECO:0000256" key="1">
    <source>
        <dbReference type="SAM" id="SignalP"/>
    </source>
</evidence>
<feature type="chain" id="PRO_5004672571" evidence="1">
    <location>
        <begin position="19"/>
        <end position="215"/>
    </location>
</feature>
<protein>
    <submittedName>
        <fullName evidence="2">Uncharacterized protein</fullName>
    </submittedName>
</protein>